<dbReference type="AlphaFoldDB" id="A0A9D1M0W6"/>
<reference evidence="1" key="2">
    <citation type="journal article" date="2021" name="PeerJ">
        <title>Extensive microbial diversity within the chicken gut microbiome revealed by metagenomics and culture.</title>
        <authorList>
            <person name="Gilroy R."/>
            <person name="Ravi A."/>
            <person name="Getino M."/>
            <person name="Pursley I."/>
            <person name="Horton D.L."/>
            <person name="Alikhan N.F."/>
            <person name="Baker D."/>
            <person name="Gharbi K."/>
            <person name="Hall N."/>
            <person name="Watson M."/>
            <person name="Adriaenssens E.M."/>
            <person name="Foster-Nyarko E."/>
            <person name="Jarju S."/>
            <person name="Secka A."/>
            <person name="Antonio M."/>
            <person name="Oren A."/>
            <person name="Chaudhuri R.R."/>
            <person name="La Ragione R."/>
            <person name="Hildebrand F."/>
            <person name="Pallen M.J."/>
        </authorList>
    </citation>
    <scope>NUCLEOTIDE SEQUENCE</scope>
    <source>
        <strain evidence="1">CHK195-15760</strain>
    </source>
</reference>
<evidence type="ECO:0000313" key="2">
    <source>
        <dbReference type="Proteomes" id="UP000824093"/>
    </source>
</evidence>
<accession>A0A9D1M0W6</accession>
<name>A0A9D1M0W6_9FIRM</name>
<reference evidence="1" key="1">
    <citation type="submission" date="2020-10" db="EMBL/GenBank/DDBJ databases">
        <authorList>
            <person name="Gilroy R."/>
        </authorList>
    </citation>
    <scope>NUCLEOTIDE SEQUENCE</scope>
    <source>
        <strain evidence="1">CHK195-15760</strain>
    </source>
</reference>
<evidence type="ECO:0000313" key="1">
    <source>
        <dbReference type="EMBL" id="HIU51582.1"/>
    </source>
</evidence>
<organism evidence="1 2">
    <name type="scientific">Candidatus Merdicola faecigallinarum</name>
    <dbReference type="NCBI Taxonomy" id="2840862"/>
    <lineage>
        <taxon>Bacteria</taxon>
        <taxon>Bacillati</taxon>
        <taxon>Bacillota</taxon>
        <taxon>Clostridia</taxon>
        <taxon>Candidatus Merdicola</taxon>
    </lineage>
</organism>
<comment type="caution">
    <text evidence="1">The sequence shown here is derived from an EMBL/GenBank/DDBJ whole genome shotgun (WGS) entry which is preliminary data.</text>
</comment>
<dbReference type="Proteomes" id="UP000824093">
    <property type="component" value="Unassembled WGS sequence"/>
</dbReference>
<dbReference type="EMBL" id="DVNH01000021">
    <property type="protein sequence ID" value="HIU51582.1"/>
    <property type="molecule type" value="Genomic_DNA"/>
</dbReference>
<gene>
    <name evidence="1" type="ORF">IAB70_03030</name>
</gene>
<proteinExistence type="predicted"/>
<sequence>MQRSKFRGVRKWRMEDGFFEGVLITYSGETVIFLLSEFYEGEYRTKRLTKCHISDVSLQTLYRIIQKLDLDFDFIEVAIDEKFLNLLDRAGYMIDQGEDVIEGIKIVDVSVPRLEEGIIIMRSMKVYRQYFLNERQQFELVGEIDGNHLPDSLSDSMQELRERALRLAHESQNKVLMDVALYDDISIL</sequence>
<protein>
    <submittedName>
        <fullName evidence="1">Uncharacterized protein</fullName>
    </submittedName>
</protein>